<organism evidence="2">
    <name type="scientific">Streptomyces sp. NBC_00049</name>
    <dbReference type="NCBI Taxonomy" id="2903617"/>
    <lineage>
        <taxon>Bacteria</taxon>
        <taxon>Bacillati</taxon>
        <taxon>Actinomycetota</taxon>
        <taxon>Actinomycetes</taxon>
        <taxon>Kitasatosporales</taxon>
        <taxon>Streptomycetaceae</taxon>
        <taxon>Streptomyces</taxon>
    </lineage>
</organism>
<dbReference type="GO" id="GO:0004470">
    <property type="term" value="F:malic enzyme activity"/>
    <property type="evidence" value="ECO:0007669"/>
    <property type="project" value="InterPro"/>
</dbReference>
<dbReference type="PANTHER" id="PTHR43237">
    <property type="entry name" value="NADP-DEPENDENT MALIC ENZYME"/>
    <property type="match status" value="1"/>
</dbReference>
<dbReference type="PANTHER" id="PTHR43237:SF4">
    <property type="entry name" value="NADP-DEPENDENT MALIC ENZYME"/>
    <property type="match status" value="1"/>
</dbReference>
<accession>A0AAU2K1G9</accession>
<reference evidence="2" key="1">
    <citation type="submission" date="2022-10" db="EMBL/GenBank/DDBJ databases">
        <title>The complete genomes of actinobacterial strains from the NBC collection.</title>
        <authorList>
            <person name="Joergensen T.S."/>
            <person name="Alvarez Arevalo M."/>
            <person name="Sterndorff E.B."/>
            <person name="Faurdal D."/>
            <person name="Vuksanovic O."/>
            <person name="Mourched A.-S."/>
            <person name="Charusanti P."/>
            <person name="Shaw S."/>
            <person name="Blin K."/>
            <person name="Weber T."/>
        </authorList>
    </citation>
    <scope>NUCLEOTIDE SEQUENCE</scope>
    <source>
        <strain evidence="2">NBC_00049</strain>
    </source>
</reference>
<name>A0AAU2K1G9_9ACTN</name>
<dbReference type="SUPFAM" id="SSF53223">
    <property type="entry name" value="Aminoacid dehydrogenase-like, N-terminal domain"/>
    <property type="match status" value="1"/>
</dbReference>
<dbReference type="InterPro" id="IPR051674">
    <property type="entry name" value="Malate_Decarboxylase"/>
</dbReference>
<sequence>MPHNSSNLQIPSPGRPGPAFSLTVHVQPTAATAAAALIASVAGAVMTETDHDPGVDLDRISADTDGPETLLRLCTLLRDRLGTALIHLGDPALDAAATGKITQRLCVPAGTPRERALLDTEADHRVIQHLLLNPGSVDSCTGRRHRIALLSNASAVADLGPLPAAVVLPALESAAAHLRRTTGLDIYPLPINADTPEDFAATAAALAPGFAALCLSHTHPAYVGAVRAALEHTDTPVVDTTSHAHAVAVTAAALNALRHKAIPAGEARVTLTGAHHGGDLSGLLTAAGIRTLTLHQSGAPLVDPAGPADLLIDLTGVPAPRDGTPVLRACPQNLPPLGATASRAHPLHALPALLSAAARTRRLTPHSLLAAAFALAELAGPGRLLPSVDEPGLAQALASALIRDSAHPTDSQS</sequence>
<protein>
    <submittedName>
        <fullName evidence="2">Malic enzyme-like protein</fullName>
    </submittedName>
</protein>
<gene>
    <name evidence="2" type="ORF">OG327_31845</name>
</gene>
<dbReference type="GO" id="GO:0016616">
    <property type="term" value="F:oxidoreductase activity, acting on the CH-OH group of donors, NAD or NADP as acceptor"/>
    <property type="evidence" value="ECO:0007669"/>
    <property type="project" value="InterPro"/>
</dbReference>
<evidence type="ECO:0000256" key="1">
    <source>
        <dbReference type="ARBA" id="ARBA00023002"/>
    </source>
</evidence>
<evidence type="ECO:0000313" key="2">
    <source>
        <dbReference type="EMBL" id="WTU77553.1"/>
    </source>
</evidence>
<proteinExistence type="predicted"/>
<dbReference type="AlphaFoldDB" id="A0AAU2K1G9"/>
<dbReference type="Gene3D" id="3.40.50.10380">
    <property type="entry name" value="Malic enzyme, N-terminal domain"/>
    <property type="match status" value="1"/>
</dbReference>
<dbReference type="EMBL" id="CP108264">
    <property type="protein sequence ID" value="WTU77553.1"/>
    <property type="molecule type" value="Genomic_DNA"/>
</dbReference>
<keyword evidence="1" id="KW-0560">Oxidoreductase</keyword>
<dbReference type="InterPro" id="IPR037062">
    <property type="entry name" value="Malic_N_dom_sf"/>
</dbReference>
<dbReference type="InterPro" id="IPR046346">
    <property type="entry name" value="Aminoacid_DH-like_N_sf"/>
</dbReference>